<dbReference type="STRING" id="29435.SAMN05216588_103188"/>
<evidence type="ECO:0000256" key="4">
    <source>
        <dbReference type="ARBA" id="ARBA00022452"/>
    </source>
</evidence>
<keyword evidence="7" id="KW-0998">Cell outer membrane</keyword>
<dbReference type="InterPro" id="IPR051906">
    <property type="entry name" value="TolC-like"/>
</dbReference>
<dbReference type="AlphaFoldDB" id="A0A1G8AJI2"/>
<evidence type="ECO:0000256" key="5">
    <source>
        <dbReference type="ARBA" id="ARBA00022692"/>
    </source>
</evidence>
<comment type="subcellular location">
    <subcellularLocation>
        <location evidence="1">Cell outer membrane</location>
    </subcellularLocation>
</comment>
<keyword evidence="4" id="KW-1134">Transmembrane beta strand</keyword>
<sequence length="452" mass="49900">MKSSKQAARPRSSVFRCGLLLLGVLLAGPSFAFGVMDAYALALRNDPTFRAATRERDAGVENLAIGRAGLLPNLSYSYRKARNESDVTAGDVRTDRDYDSYSSALTLQQPLFDYGAWAEYRQGVAKAALADERLRGRGQELVVRVFDAYSQALLAGEQIELAVAQRRAYAEQLQLNQRTFEAGEGTRTDLLETRARHDLSRAQEIEAQDALDAALRDLQAILGEPVELRQLTPLSGPFSAEPLAPAHFEGWRDMAMAHNAELASQRHGLAVAEQEVERQRAGHLPTLGLYATSRKTSSDSESTFNQKYDTDSIGIQLSVPLFAGGGVSAARRQASASYDQARYELDAQRDGVLNELRRQFNLCASSTAKVRAYELAVESASALIEATRKSVTGGERVNRDVLDAEQQLYSARRDLAEARYGYLRAWLQVRYLAGVLGEADLRHLNRYFPGRS</sequence>
<comment type="similarity">
    <text evidence="2">Belongs to the outer membrane factor (OMF) (TC 1.B.17) family.</text>
</comment>
<dbReference type="InterPro" id="IPR010130">
    <property type="entry name" value="T1SS_OMP_TolC"/>
</dbReference>
<protein>
    <submittedName>
        <fullName evidence="8">Outer membrane protein, protease secretion system</fullName>
    </submittedName>
</protein>
<dbReference type="SUPFAM" id="SSF56954">
    <property type="entry name" value="Outer membrane efflux proteins (OEP)"/>
    <property type="match status" value="1"/>
</dbReference>
<dbReference type="PANTHER" id="PTHR30026:SF20">
    <property type="entry name" value="OUTER MEMBRANE PROTEIN TOLC"/>
    <property type="match status" value="1"/>
</dbReference>
<dbReference type="Gene3D" id="1.20.1600.10">
    <property type="entry name" value="Outer membrane efflux proteins (OEP)"/>
    <property type="match status" value="1"/>
</dbReference>
<dbReference type="GO" id="GO:0015288">
    <property type="term" value="F:porin activity"/>
    <property type="evidence" value="ECO:0007669"/>
    <property type="project" value="TreeGrafter"/>
</dbReference>
<keyword evidence="6" id="KW-0472">Membrane</keyword>
<evidence type="ECO:0000256" key="2">
    <source>
        <dbReference type="ARBA" id="ARBA00007613"/>
    </source>
</evidence>
<dbReference type="NCBIfam" id="TIGR01844">
    <property type="entry name" value="type_I_sec_TolC"/>
    <property type="match status" value="1"/>
</dbReference>
<evidence type="ECO:0000313" key="8">
    <source>
        <dbReference type="EMBL" id="SDH20993.1"/>
    </source>
</evidence>
<dbReference type="GO" id="GO:0006508">
    <property type="term" value="P:proteolysis"/>
    <property type="evidence" value="ECO:0007669"/>
    <property type="project" value="UniProtKB-KW"/>
</dbReference>
<evidence type="ECO:0000256" key="1">
    <source>
        <dbReference type="ARBA" id="ARBA00004442"/>
    </source>
</evidence>
<dbReference type="GO" id="GO:0009279">
    <property type="term" value="C:cell outer membrane"/>
    <property type="evidence" value="ECO:0007669"/>
    <property type="project" value="UniProtKB-SubCell"/>
</dbReference>
<reference evidence="8 9" key="1">
    <citation type="submission" date="2016-10" db="EMBL/GenBank/DDBJ databases">
        <authorList>
            <person name="de Groot N.N."/>
        </authorList>
    </citation>
    <scope>NUCLEOTIDE SEQUENCE [LARGE SCALE GENOMIC DNA]</scope>
    <source>
        <strain evidence="8 9">LMG 18387</strain>
    </source>
</reference>
<dbReference type="PANTHER" id="PTHR30026">
    <property type="entry name" value="OUTER MEMBRANE PROTEIN TOLC"/>
    <property type="match status" value="1"/>
</dbReference>
<evidence type="ECO:0000313" key="9">
    <source>
        <dbReference type="Proteomes" id="UP000198606"/>
    </source>
</evidence>
<keyword evidence="8" id="KW-0645">Protease</keyword>
<dbReference type="EMBL" id="FNDG01000003">
    <property type="protein sequence ID" value="SDH20993.1"/>
    <property type="molecule type" value="Genomic_DNA"/>
</dbReference>
<keyword evidence="3" id="KW-0813">Transport</keyword>
<name>A0A1G8AJI2_9GAMM</name>
<keyword evidence="8" id="KW-0378">Hydrolase</keyword>
<accession>A0A1G8AJI2</accession>
<dbReference type="RefSeq" id="WP_084303679.1">
    <property type="nucleotide sequence ID" value="NZ_FNDG01000003.1"/>
</dbReference>
<organism evidence="8 9">
    <name type="scientific">Phytopseudomonas flavescens</name>
    <dbReference type="NCBI Taxonomy" id="29435"/>
    <lineage>
        <taxon>Bacteria</taxon>
        <taxon>Pseudomonadati</taxon>
        <taxon>Pseudomonadota</taxon>
        <taxon>Gammaproteobacteria</taxon>
        <taxon>Pseudomonadales</taxon>
        <taxon>Pseudomonadaceae</taxon>
        <taxon>Phytopseudomonas</taxon>
    </lineage>
</organism>
<proteinExistence type="inferred from homology"/>
<dbReference type="Pfam" id="PF02321">
    <property type="entry name" value="OEP"/>
    <property type="match status" value="2"/>
</dbReference>
<gene>
    <name evidence="8" type="ORF">SAMN05216588_103188</name>
</gene>
<dbReference type="GO" id="GO:0015562">
    <property type="term" value="F:efflux transmembrane transporter activity"/>
    <property type="evidence" value="ECO:0007669"/>
    <property type="project" value="InterPro"/>
</dbReference>
<dbReference type="Proteomes" id="UP000198606">
    <property type="component" value="Unassembled WGS sequence"/>
</dbReference>
<dbReference type="GO" id="GO:1990281">
    <property type="term" value="C:efflux pump complex"/>
    <property type="evidence" value="ECO:0007669"/>
    <property type="project" value="TreeGrafter"/>
</dbReference>
<evidence type="ECO:0000256" key="3">
    <source>
        <dbReference type="ARBA" id="ARBA00022448"/>
    </source>
</evidence>
<keyword evidence="5" id="KW-0812">Transmembrane</keyword>
<evidence type="ECO:0000256" key="6">
    <source>
        <dbReference type="ARBA" id="ARBA00023136"/>
    </source>
</evidence>
<dbReference type="GO" id="GO:0008233">
    <property type="term" value="F:peptidase activity"/>
    <property type="evidence" value="ECO:0007669"/>
    <property type="project" value="UniProtKB-KW"/>
</dbReference>
<evidence type="ECO:0000256" key="7">
    <source>
        <dbReference type="ARBA" id="ARBA00023237"/>
    </source>
</evidence>
<dbReference type="InterPro" id="IPR003423">
    <property type="entry name" value="OMP_efflux"/>
</dbReference>